<dbReference type="Proteomes" id="UP000646548">
    <property type="component" value="Unassembled WGS sequence"/>
</dbReference>
<evidence type="ECO:0000313" key="2">
    <source>
        <dbReference type="EMBL" id="KAF6722752.1"/>
    </source>
</evidence>
<organism evidence="2 3">
    <name type="scientific">Oryzias melastigma</name>
    <name type="common">Marine medaka</name>
    <dbReference type="NCBI Taxonomy" id="30732"/>
    <lineage>
        <taxon>Eukaryota</taxon>
        <taxon>Metazoa</taxon>
        <taxon>Chordata</taxon>
        <taxon>Craniata</taxon>
        <taxon>Vertebrata</taxon>
        <taxon>Euteleostomi</taxon>
        <taxon>Actinopterygii</taxon>
        <taxon>Neopterygii</taxon>
        <taxon>Teleostei</taxon>
        <taxon>Neoteleostei</taxon>
        <taxon>Acanthomorphata</taxon>
        <taxon>Ovalentaria</taxon>
        <taxon>Atherinomorphae</taxon>
        <taxon>Beloniformes</taxon>
        <taxon>Adrianichthyidae</taxon>
        <taxon>Oryziinae</taxon>
        <taxon>Oryzias</taxon>
    </lineage>
</organism>
<gene>
    <name evidence="2" type="ORF">FQA47_010296</name>
</gene>
<dbReference type="EMBL" id="WKFB01000448">
    <property type="protein sequence ID" value="KAF6722752.1"/>
    <property type="molecule type" value="Genomic_DNA"/>
</dbReference>
<accession>A0A834BZA0</accession>
<dbReference type="AlphaFoldDB" id="A0A834BZA0"/>
<feature type="region of interest" description="Disordered" evidence="1">
    <location>
        <begin position="55"/>
        <end position="77"/>
    </location>
</feature>
<name>A0A834BZA0_ORYME</name>
<sequence length="141" mass="16148">MPLVLSTRMYGSYKVDDARIIAALVCRMSSLWLCDTRREESLFITEDRRSHTASEVTEKWLGSQTKPSEHPRSAWTPKISQKKESNYGLTQRRYWEQWRLGYEGNVTWSCEVLDDGLFGCLLPPPPPCAFLSGAPFGSQQE</sequence>
<protein>
    <submittedName>
        <fullName evidence="2">Uncharacterized protein</fullName>
    </submittedName>
</protein>
<proteinExistence type="predicted"/>
<reference evidence="2" key="1">
    <citation type="journal article" name="BMC Genomics">
        <title>Long-read sequencing and de novo genome assembly of marine medaka (Oryzias melastigma).</title>
        <authorList>
            <person name="Liang P."/>
            <person name="Saqib H.S.A."/>
            <person name="Ni X."/>
            <person name="Shen Y."/>
        </authorList>
    </citation>
    <scope>NUCLEOTIDE SEQUENCE</scope>
    <source>
        <strain evidence="2">Bigg-433</strain>
    </source>
</reference>
<evidence type="ECO:0000256" key="1">
    <source>
        <dbReference type="SAM" id="MobiDB-lite"/>
    </source>
</evidence>
<evidence type="ECO:0000313" key="3">
    <source>
        <dbReference type="Proteomes" id="UP000646548"/>
    </source>
</evidence>
<comment type="caution">
    <text evidence="2">The sequence shown here is derived from an EMBL/GenBank/DDBJ whole genome shotgun (WGS) entry which is preliminary data.</text>
</comment>